<dbReference type="Gene3D" id="1.20.1280.50">
    <property type="match status" value="1"/>
</dbReference>
<comment type="caution">
    <text evidence="2">The sequence shown here is derived from an EMBL/GenBank/DDBJ whole genome shotgun (WGS) entry which is preliminary data.</text>
</comment>
<protein>
    <recommendedName>
        <fullName evidence="1">F-box domain-containing protein</fullName>
    </recommendedName>
</protein>
<dbReference type="PROSITE" id="PS50181">
    <property type="entry name" value="FBOX"/>
    <property type="match status" value="1"/>
</dbReference>
<dbReference type="SUPFAM" id="SSF81383">
    <property type="entry name" value="F-box domain"/>
    <property type="match status" value="1"/>
</dbReference>
<reference evidence="2" key="1">
    <citation type="submission" date="2022-08" db="EMBL/GenBank/DDBJ databases">
        <authorList>
            <person name="Gutierrez-Valencia J."/>
        </authorList>
    </citation>
    <scope>NUCLEOTIDE SEQUENCE</scope>
</reference>
<evidence type="ECO:0000313" key="2">
    <source>
        <dbReference type="EMBL" id="CAI0463365.1"/>
    </source>
</evidence>
<organism evidence="2 3">
    <name type="scientific">Linum tenue</name>
    <dbReference type="NCBI Taxonomy" id="586396"/>
    <lineage>
        <taxon>Eukaryota</taxon>
        <taxon>Viridiplantae</taxon>
        <taxon>Streptophyta</taxon>
        <taxon>Embryophyta</taxon>
        <taxon>Tracheophyta</taxon>
        <taxon>Spermatophyta</taxon>
        <taxon>Magnoliopsida</taxon>
        <taxon>eudicotyledons</taxon>
        <taxon>Gunneridae</taxon>
        <taxon>Pentapetalae</taxon>
        <taxon>rosids</taxon>
        <taxon>fabids</taxon>
        <taxon>Malpighiales</taxon>
        <taxon>Linaceae</taxon>
        <taxon>Linum</taxon>
    </lineage>
</organism>
<proteinExistence type="predicted"/>
<dbReference type="InterPro" id="IPR036047">
    <property type="entry name" value="F-box-like_dom_sf"/>
</dbReference>
<keyword evidence="3" id="KW-1185">Reference proteome</keyword>
<name>A0AAV0NYD3_9ROSI</name>
<dbReference type="AlphaFoldDB" id="A0AAV0NYD3"/>
<dbReference type="Proteomes" id="UP001154282">
    <property type="component" value="Unassembled WGS sequence"/>
</dbReference>
<accession>A0AAV0NYD3</accession>
<dbReference type="InterPro" id="IPR001810">
    <property type="entry name" value="F-box_dom"/>
</dbReference>
<sequence length="186" mass="20969">MAGSSNSSKNKCKRSHEEIDRLADLSDDLLLRVLSFLDTKSAFRTTPVSKRWRSLWKDVTVLRFRRESFPGMSSFTKHLYDFLSHRSNSAPVESIAIDFPWECHGCSAISSFSTCPSVGTSRSNWDGLLLPSLAMVTTNLSRLSSWREFFLEAVVSLLWASNCFKHWSCVVAICPQAMILLPISLV</sequence>
<evidence type="ECO:0000259" key="1">
    <source>
        <dbReference type="PROSITE" id="PS50181"/>
    </source>
</evidence>
<feature type="domain" description="F-box" evidence="1">
    <location>
        <begin position="19"/>
        <end position="67"/>
    </location>
</feature>
<dbReference type="PANTHER" id="PTHR31293:SF12">
    <property type="entry name" value="RNI-LIKE SUPERFAMILY PROTEIN"/>
    <property type="match status" value="1"/>
</dbReference>
<evidence type="ECO:0000313" key="3">
    <source>
        <dbReference type="Proteomes" id="UP001154282"/>
    </source>
</evidence>
<dbReference type="Pfam" id="PF00646">
    <property type="entry name" value="F-box"/>
    <property type="match status" value="1"/>
</dbReference>
<dbReference type="SMART" id="SM00256">
    <property type="entry name" value="FBOX"/>
    <property type="match status" value="1"/>
</dbReference>
<dbReference type="PANTHER" id="PTHR31293">
    <property type="entry name" value="RNI-LIKE SUPERFAMILY PROTEIN"/>
    <property type="match status" value="1"/>
</dbReference>
<gene>
    <name evidence="2" type="ORF">LITE_LOCUS35737</name>
</gene>
<dbReference type="EMBL" id="CAMGYJ010000008">
    <property type="protein sequence ID" value="CAI0463365.1"/>
    <property type="molecule type" value="Genomic_DNA"/>
</dbReference>
<dbReference type="InterPro" id="IPR055294">
    <property type="entry name" value="FBL60-like"/>
</dbReference>